<evidence type="ECO:0000313" key="2">
    <source>
        <dbReference type="Proteomes" id="UP000325273"/>
    </source>
</evidence>
<name>A0A5B0G2S2_9BURK</name>
<dbReference type="RefSeq" id="WP_149676426.1">
    <property type="nucleotide sequence ID" value="NZ_VTUZ01000072.1"/>
</dbReference>
<accession>A0A5B0G2S2</accession>
<gene>
    <name evidence="1" type="ORF">FVF58_47380</name>
</gene>
<proteinExistence type="predicted"/>
<dbReference type="EMBL" id="VTUZ01000072">
    <property type="protein sequence ID" value="KAA0997797.1"/>
    <property type="molecule type" value="Genomic_DNA"/>
</dbReference>
<sequence length="76" mass="8289">MLRRNELYRECKLDVAVDGDALTGFYIAAQTIHLAAIGGARNVPMPIARFRDASAAFADGFNWLRAAVDEHEGKPG</sequence>
<comment type="caution">
    <text evidence="1">The sequence shown here is derived from an EMBL/GenBank/DDBJ whole genome shotgun (WGS) entry which is preliminary data.</text>
</comment>
<organism evidence="1 2">
    <name type="scientific">Paraburkholderia panacisoli</name>
    <dbReference type="NCBI Taxonomy" id="2603818"/>
    <lineage>
        <taxon>Bacteria</taxon>
        <taxon>Pseudomonadati</taxon>
        <taxon>Pseudomonadota</taxon>
        <taxon>Betaproteobacteria</taxon>
        <taxon>Burkholderiales</taxon>
        <taxon>Burkholderiaceae</taxon>
        <taxon>Paraburkholderia</taxon>
    </lineage>
</organism>
<keyword evidence="2" id="KW-1185">Reference proteome</keyword>
<evidence type="ECO:0000313" key="1">
    <source>
        <dbReference type="EMBL" id="KAA0997797.1"/>
    </source>
</evidence>
<reference evidence="1 2" key="1">
    <citation type="submission" date="2019-08" db="EMBL/GenBank/DDBJ databases">
        <title>Paraburkholderia sp. DCY113.</title>
        <authorList>
            <person name="Kang J."/>
        </authorList>
    </citation>
    <scope>NUCLEOTIDE SEQUENCE [LARGE SCALE GENOMIC DNA]</scope>
    <source>
        <strain evidence="1 2">DCY113</strain>
    </source>
</reference>
<protein>
    <submittedName>
        <fullName evidence="1">Uncharacterized protein</fullName>
    </submittedName>
</protein>
<dbReference type="AlphaFoldDB" id="A0A5B0G2S2"/>
<dbReference type="Proteomes" id="UP000325273">
    <property type="component" value="Unassembled WGS sequence"/>
</dbReference>